<evidence type="ECO:0000313" key="2">
    <source>
        <dbReference type="EMBL" id="NDY82729.1"/>
    </source>
</evidence>
<feature type="signal peptide" evidence="1">
    <location>
        <begin position="1"/>
        <end position="17"/>
    </location>
</feature>
<dbReference type="AlphaFoldDB" id="A0A6B2QZY8"/>
<evidence type="ECO:0000256" key="1">
    <source>
        <dbReference type="SAM" id="SignalP"/>
    </source>
</evidence>
<name>A0A6B2QZY8_9BURK</name>
<reference evidence="2" key="1">
    <citation type="submission" date="2020-02" db="EMBL/GenBank/DDBJ databases">
        <authorList>
            <person name="Chen W.-M."/>
        </authorList>
    </citation>
    <scope>NUCLEOTIDE SEQUENCE</scope>
    <source>
        <strain evidence="2">NBD-18</strain>
    </source>
</reference>
<organism evidence="2">
    <name type="scientific">Sheuella amnicola</name>
    <dbReference type="NCBI Taxonomy" id="2707330"/>
    <lineage>
        <taxon>Bacteria</taxon>
        <taxon>Pseudomonadati</taxon>
        <taxon>Pseudomonadota</taxon>
        <taxon>Betaproteobacteria</taxon>
        <taxon>Burkholderiales</taxon>
        <taxon>Alcaligenaceae</taxon>
        <taxon>Sheuella</taxon>
    </lineage>
</organism>
<evidence type="ECO:0008006" key="3">
    <source>
        <dbReference type="Google" id="ProtNLM"/>
    </source>
</evidence>
<protein>
    <recommendedName>
        <fullName evidence="3">Lipoprotein</fullName>
    </recommendedName>
</protein>
<keyword evidence="1" id="KW-0732">Signal</keyword>
<accession>A0A6B2QZY8</accession>
<feature type="chain" id="PRO_5025390500" description="Lipoprotein" evidence="1">
    <location>
        <begin position="18"/>
        <end position="65"/>
    </location>
</feature>
<gene>
    <name evidence="2" type="ORF">G3I67_05730</name>
</gene>
<dbReference type="EMBL" id="JAAGRN010000003">
    <property type="protein sequence ID" value="NDY82729.1"/>
    <property type="molecule type" value="Genomic_DNA"/>
</dbReference>
<proteinExistence type="predicted"/>
<dbReference type="RefSeq" id="WP_163652433.1">
    <property type="nucleotide sequence ID" value="NZ_JAAGRN010000003.1"/>
</dbReference>
<sequence length="65" mass="7088">MSFLRFISILIVTVTTAGCACTDKVCMAPDGSPGLWSDVAILPDMTNSPELKRTPDGFDPPFNYY</sequence>
<comment type="caution">
    <text evidence="2">The sequence shown here is derived from an EMBL/GenBank/DDBJ whole genome shotgun (WGS) entry which is preliminary data.</text>
</comment>
<dbReference type="PROSITE" id="PS51257">
    <property type="entry name" value="PROKAR_LIPOPROTEIN"/>
    <property type="match status" value="1"/>
</dbReference>